<dbReference type="EMBL" id="ABDF02000082">
    <property type="protein sequence ID" value="EHK19849.1"/>
    <property type="molecule type" value="Genomic_DNA"/>
</dbReference>
<dbReference type="GeneID" id="25789736"/>
<dbReference type="STRING" id="413071.G9N0G7"/>
<dbReference type="InParanoid" id="G9N0G7"/>
<evidence type="ECO:0008006" key="3">
    <source>
        <dbReference type="Google" id="ProtNLM"/>
    </source>
</evidence>
<dbReference type="OrthoDB" id="5059038at2759"/>
<dbReference type="VEuPathDB" id="FungiDB:TRIVIDRAFT_193271"/>
<dbReference type="eggNOG" id="KOG1075">
    <property type="taxonomic scope" value="Eukaryota"/>
</dbReference>
<evidence type="ECO:0000313" key="1">
    <source>
        <dbReference type="EMBL" id="EHK19849.1"/>
    </source>
</evidence>
<reference evidence="1 2" key="1">
    <citation type="journal article" date="2011" name="Genome Biol.">
        <title>Comparative genome sequence analysis underscores mycoparasitism as the ancestral life style of Trichoderma.</title>
        <authorList>
            <person name="Kubicek C.P."/>
            <person name="Herrera-Estrella A."/>
            <person name="Seidl-Seiboth V."/>
            <person name="Martinez D.A."/>
            <person name="Druzhinina I.S."/>
            <person name="Thon M."/>
            <person name="Zeilinger S."/>
            <person name="Casas-Flores S."/>
            <person name="Horwitz B.A."/>
            <person name="Mukherjee P.K."/>
            <person name="Mukherjee M."/>
            <person name="Kredics L."/>
            <person name="Alcaraz L.D."/>
            <person name="Aerts A."/>
            <person name="Antal Z."/>
            <person name="Atanasova L."/>
            <person name="Cervantes-Badillo M.G."/>
            <person name="Challacombe J."/>
            <person name="Chertkov O."/>
            <person name="McCluskey K."/>
            <person name="Coulpier F."/>
            <person name="Deshpande N."/>
            <person name="von Doehren H."/>
            <person name="Ebbole D.J."/>
            <person name="Esquivel-Naranjo E.U."/>
            <person name="Fekete E."/>
            <person name="Flipphi M."/>
            <person name="Glaser F."/>
            <person name="Gomez-Rodriguez E.Y."/>
            <person name="Gruber S."/>
            <person name="Han C."/>
            <person name="Henrissat B."/>
            <person name="Hermosa R."/>
            <person name="Hernandez-Onate M."/>
            <person name="Karaffa L."/>
            <person name="Kosti I."/>
            <person name="Le Crom S."/>
            <person name="Lindquist E."/>
            <person name="Lucas S."/>
            <person name="Luebeck M."/>
            <person name="Luebeck P.S."/>
            <person name="Margeot A."/>
            <person name="Metz B."/>
            <person name="Misra M."/>
            <person name="Nevalainen H."/>
            <person name="Omann M."/>
            <person name="Packer N."/>
            <person name="Perrone G."/>
            <person name="Uresti-Rivera E.E."/>
            <person name="Salamov A."/>
            <person name="Schmoll M."/>
            <person name="Seiboth B."/>
            <person name="Shapiro H."/>
            <person name="Sukno S."/>
            <person name="Tamayo-Ramos J.A."/>
            <person name="Tisch D."/>
            <person name="Wiest A."/>
            <person name="Wilkinson H.H."/>
            <person name="Zhang M."/>
            <person name="Coutinho P.M."/>
            <person name="Kenerley C.M."/>
            <person name="Monte E."/>
            <person name="Baker S.E."/>
            <person name="Grigoriev I.V."/>
        </authorList>
    </citation>
    <scope>NUCLEOTIDE SEQUENCE [LARGE SCALE GENOMIC DNA]</scope>
    <source>
        <strain evidence="2">Gv29-8 / FGSC 10586</strain>
    </source>
</reference>
<dbReference type="AlphaFoldDB" id="G9N0G7"/>
<dbReference type="Proteomes" id="UP000007115">
    <property type="component" value="Unassembled WGS sequence"/>
</dbReference>
<dbReference type="HOGENOM" id="CLU_000680_23_5_1"/>
<dbReference type="RefSeq" id="XP_013954046.1">
    <property type="nucleotide sequence ID" value="XM_014098571.1"/>
</dbReference>
<accession>G9N0G7</accession>
<name>G9N0G7_HYPVG</name>
<dbReference type="OMA" id="WINIRWI"/>
<protein>
    <recommendedName>
        <fullName evidence="3">RNase H type-1 domain-containing protein</fullName>
    </recommendedName>
</protein>
<comment type="caution">
    <text evidence="1">The sequence shown here is derived from an EMBL/GenBank/DDBJ whole genome shotgun (WGS) entry which is preliminary data.</text>
</comment>
<gene>
    <name evidence="1" type="ORF">TRIVIDRAFT_193271</name>
</gene>
<evidence type="ECO:0000313" key="2">
    <source>
        <dbReference type="Proteomes" id="UP000007115"/>
    </source>
</evidence>
<sequence length="494" mass="56208">MDTRLKYKQHIARAASKGLEAALELTRLRGLPTATARQLFSATVAPIVDYASNIWMHAYRYRNTAPINRVQRIGAQAIVGTFLTVATSIAEIEASIPTALERFWKRAIKLWVDIHTLPKTNPLHRITSRVRKFYRSYRSPFHQVAYRLKDMPLEELESIQPFALKPWEKRVQAFNYENATKQPEAEWDIRVAVSSSACNDVVGIGGVVRGTPFIDGDATSEEFSFTLGLRTEQNPYSGELAAMSHALNLLPNVSHRRIALLTTNKAVALSLRNPRQQSGQVYIRSIYKSFAKLWRNGNGLLVFWVPSSDENELLQLAKREARQATKEGATPTKRFPRMQSTTLNLEKKKLTSERHFPDGVGKHSKRVDAALPGQHTRQLYDNRPWIERNVLAQMRTDRTRLNNSMYRIHAATSRQCACGHEPETVAHFLFRCTQWEQHRTKMHQCTETNRGNLSFFLGGKSPLDGPDWQPNLKAVQATISFALATGRLENKQHI</sequence>
<keyword evidence="2" id="KW-1185">Reference proteome</keyword>
<organism evidence="1 2">
    <name type="scientific">Hypocrea virens (strain Gv29-8 / FGSC 10586)</name>
    <name type="common">Gliocladium virens</name>
    <name type="synonym">Trichoderma virens</name>
    <dbReference type="NCBI Taxonomy" id="413071"/>
    <lineage>
        <taxon>Eukaryota</taxon>
        <taxon>Fungi</taxon>
        <taxon>Dikarya</taxon>
        <taxon>Ascomycota</taxon>
        <taxon>Pezizomycotina</taxon>
        <taxon>Sordariomycetes</taxon>
        <taxon>Hypocreomycetidae</taxon>
        <taxon>Hypocreales</taxon>
        <taxon>Hypocreaceae</taxon>
        <taxon>Trichoderma</taxon>
    </lineage>
</organism>
<proteinExistence type="predicted"/>